<feature type="region of interest" description="Disordered" evidence="1">
    <location>
        <begin position="243"/>
        <end position="374"/>
    </location>
</feature>
<feature type="region of interest" description="Disordered" evidence="1">
    <location>
        <begin position="421"/>
        <end position="469"/>
    </location>
</feature>
<feature type="compositionally biased region" description="Polar residues" evidence="1">
    <location>
        <begin position="145"/>
        <end position="154"/>
    </location>
</feature>
<comment type="caution">
    <text evidence="2">The sequence shown here is derived from an EMBL/GenBank/DDBJ whole genome shotgun (WGS) entry which is preliminary data.</text>
</comment>
<reference evidence="2" key="1">
    <citation type="submission" date="2018-04" db="EMBL/GenBank/DDBJ databases">
        <title>Whole genome sequencing of Hypsizygus marmoreus.</title>
        <authorList>
            <person name="Choi I.-G."/>
            <person name="Min B."/>
            <person name="Kim J.-G."/>
            <person name="Kim S."/>
            <person name="Oh Y.-L."/>
            <person name="Kong W.-S."/>
            <person name="Park H."/>
            <person name="Jeong J."/>
            <person name="Song E.-S."/>
        </authorList>
    </citation>
    <scope>NUCLEOTIDE SEQUENCE [LARGE SCALE GENOMIC DNA]</scope>
    <source>
        <strain evidence="2">51987-8</strain>
    </source>
</reference>
<name>A0A369JSZ3_HYPMA</name>
<dbReference type="AlphaFoldDB" id="A0A369JSZ3"/>
<dbReference type="OrthoDB" id="2537141at2759"/>
<feature type="compositionally biased region" description="Polar residues" evidence="1">
    <location>
        <begin position="86"/>
        <end position="105"/>
    </location>
</feature>
<evidence type="ECO:0000313" key="2">
    <source>
        <dbReference type="EMBL" id="RDB22484.1"/>
    </source>
</evidence>
<feature type="compositionally biased region" description="Basic residues" evidence="1">
    <location>
        <begin position="312"/>
        <end position="324"/>
    </location>
</feature>
<keyword evidence="3" id="KW-1185">Reference proteome</keyword>
<proteinExistence type="predicted"/>
<organism evidence="2 3">
    <name type="scientific">Hypsizygus marmoreus</name>
    <name type="common">White beech mushroom</name>
    <name type="synonym">Agaricus marmoreus</name>
    <dbReference type="NCBI Taxonomy" id="39966"/>
    <lineage>
        <taxon>Eukaryota</taxon>
        <taxon>Fungi</taxon>
        <taxon>Dikarya</taxon>
        <taxon>Basidiomycota</taxon>
        <taxon>Agaricomycotina</taxon>
        <taxon>Agaricomycetes</taxon>
        <taxon>Agaricomycetidae</taxon>
        <taxon>Agaricales</taxon>
        <taxon>Tricholomatineae</taxon>
        <taxon>Lyophyllaceae</taxon>
        <taxon>Hypsizygus</taxon>
    </lineage>
</organism>
<gene>
    <name evidence="2" type="ORF">Hypma_010281</name>
</gene>
<dbReference type="InParanoid" id="A0A369JSZ3"/>
<feature type="compositionally biased region" description="Basic and acidic residues" evidence="1">
    <location>
        <begin position="156"/>
        <end position="166"/>
    </location>
</feature>
<dbReference type="STRING" id="39966.A0A369JSZ3"/>
<feature type="compositionally biased region" description="Low complexity" evidence="1">
    <location>
        <begin position="441"/>
        <end position="454"/>
    </location>
</feature>
<dbReference type="Proteomes" id="UP000076154">
    <property type="component" value="Unassembled WGS sequence"/>
</dbReference>
<feature type="compositionally biased region" description="Basic and acidic residues" evidence="1">
    <location>
        <begin position="298"/>
        <end position="310"/>
    </location>
</feature>
<feature type="compositionally biased region" description="Basic residues" evidence="1">
    <location>
        <begin position="245"/>
        <end position="257"/>
    </location>
</feature>
<evidence type="ECO:0000313" key="3">
    <source>
        <dbReference type="Proteomes" id="UP000076154"/>
    </source>
</evidence>
<feature type="region of interest" description="Disordered" evidence="1">
    <location>
        <begin position="711"/>
        <end position="749"/>
    </location>
</feature>
<dbReference type="EMBL" id="LUEZ02000049">
    <property type="protein sequence ID" value="RDB22484.1"/>
    <property type="molecule type" value="Genomic_DNA"/>
</dbReference>
<feature type="compositionally biased region" description="Pro residues" evidence="1">
    <location>
        <begin position="54"/>
        <end position="66"/>
    </location>
</feature>
<accession>A0A369JSZ3</accession>
<protein>
    <submittedName>
        <fullName evidence="2">Uncharacterized protein</fullName>
    </submittedName>
</protein>
<feature type="compositionally biased region" description="Acidic residues" evidence="1">
    <location>
        <begin position="717"/>
        <end position="731"/>
    </location>
</feature>
<sequence length="802" mass="87534">MTSVSPHTKLSHHISAIPKLDKKLFISSYLREQKLYAKAYASDGRAIEASWKRPNPPFLDEPPIPAGPTEEYGFGTPILKPRISKQIPQSSPASPNAKKPQTSAKVTEELSDKNRPQEVNRKRQHPESPAKATELRPNDYHSKSSKQLQASVVDSSDEHAMRLKERRDRKRAKRAIVEPINDSDDELDAKSDKNTKPKGKKKPEAKKKVPAGLALMHGFSATNVGSGRLTMKPPLNVGVFGKGKASAKARVTNKRSSNKTGRPNHGFSELEFLNKTSLEPPSKRKRKASASASSAISHSHERTHIRDPGRPTKIKVRKGIAKAKTKSEVQVPKHNNAASNDEITSSSSMASTKEESDNVPASNNPGASKNPITATPKSITWDIEQDNVSLPTHPIPSDAAKSVLLDTRHLTWASATPNEGVELDVSGQKSSSGADLRKTSKCSSPSIGPSQSASQYGRPAAPRMPPLQSNSHSKYFASQVVAQDISKALPEACVSQPAVQIPVQAISASIISQKSSHSPVAAPRTVVSVAKMVSPSDPEHAWSLPPVESHMESLEYLPNVDFWDYEYSDGAANLWTSEETLETRGLDLPGYVDDYDEFHDYDAFAPDDLFESSRISCYDIIEMDNGAFEYDQIFQDMKSGEFNAIEQIFEEVGSGPGPEEHERYTSFWDEGEEHGLSDYGHEDGMTMGDFEEQASVEGGIRLRACVDETSEYLGPGGDEDLTTDNDSDGELLDPSCAEGSESDSGSVSPAAMFSQGRALLQGHAGQGYHTGGSPRLSRRRQVSLVEADVVKSLRNHWLPQRL</sequence>
<feature type="compositionally biased region" description="Basic and acidic residues" evidence="1">
    <location>
        <begin position="106"/>
        <end position="142"/>
    </location>
</feature>
<feature type="compositionally biased region" description="Basic residues" evidence="1">
    <location>
        <begin position="196"/>
        <end position="209"/>
    </location>
</feature>
<feature type="compositionally biased region" description="Polar residues" evidence="1">
    <location>
        <begin position="359"/>
        <end position="374"/>
    </location>
</feature>
<feature type="region of interest" description="Disordered" evidence="1">
    <location>
        <begin position="50"/>
        <end position="209"/>
    </location>
</feature>
<evidence type="ECO:0000256" key="1">
    <source>
        <dbReference type="SAM" id="MobiDB-lite"/>
    </source>
</evidence>